<dbReference type="AlphaFoldDB" id="A0A4R6YJD9"/>
<dbReference type="RefSeq" id="WP_133821801.1">
    <property type="nucleotide sequence ID" value="NZ_SNZH01000026.1"/>
</dbReference>
<feature type="chain" id="PRO_5020973595" description="Iron-regulated protein" evidence="1">
    <location>
        <begin position="23"/>
        <end position="399"/>
    </location>
</feature>
<keyword evidence="3" id="KW-1185">Reference proteome</keyword>
<evidence type="ECO:0000313" key="3">
    <source>
        <dbReference type="Proteomes" id="UP000295293"/>
    </source>
</evidence>
<accession>A0A4R6YJD9</accession>
<dbReference type="OrthoDB" id="6007906at2"/>
<feature type="signal peptide" evidence="1">
    <location>
        <begin position="1"/>
        <end position="22"/>
    </location>
</feature>
<organism evidence="2 3">
    <name type="scientific">Tahibacter aquaticus</name>
    <dbReference type="NCBI Taxonomy" id="520092"/>
    <lineage>
        <taxon>Bacteria</taxon>
        <taxon>Pseudomonadati</taxon>
        <taxon>Pseudomonadota</taxon>
        <taxon>Gammaproteobacteria</taxon>
        <taxon>Lysobacterales</taxon>
        <taxon>Rhodanobacteraceae</taxon>
        <taxon>Tahibacter</taxon>
    </lineage>
</organism>
<name>A0A4R6YJD9_9GAMM</name>
<dbReference type="EMBL" id="SNZH01000026">
    <property type="protein sequence ID" value="TDR36981.1"/>
    <property type="molecule type" value="Genomic_DNA"/>
</dbReference>
<evidence type="ECO:0000256" key="1">
    <source>
        <dbReference type="SAM" id="SignalP"/>
    </source>
</evidence>
<gene>
    <name evidence="2" type="ORF">DFR29_12617</name>
</gene>
<sequence length="399" mass="44526">MSCRFLPGILLSLLLLPSAAVASDTTAAATTRVIVLGVDHSTQLVARGDQPAALEAFLDRAKPDAICVERTPEAFARNDFYEFTYEVQSVVLPYARRTGIELCPVDWEPPRDDQLLGFGIDLEAIPEARPAQGFHQFLSFPQSATLQRGLLHAENPDNVAKVTQWAAQPAAKSADDLPRRLYLYRTFMQAKRLVQAAKARPGGTVVLVVGEFHKRDIEAILASDPAIVLVPPSAIGEPSADEVRRHQRREYRLAVATFNLLGVQAKTGTVDFAWLREEITQLQKENDTPEVQLLATRLDLLEGRIDARQAIARYERIARVDGDPPFTWNGVKDRARVDSYFDPFGNLDVRRRALVESAREWYRSGKPAKGDALLAPVVDGLTARQRAQVETYWRREFAT</sequence>
<proteinExistence type="predicted"/>
<keyword evidence="1" id="KW-0732">Signal</keyword>
<reference evidence="2 3" key="1">
    <citation type="submission" date="2019-03" db="EMBL/GenBank/DDBJ databases">
        <title>Genomic Encyclopedia of Type Strains, Phase IV (KMG-IV): sequencing the most valuable type-strain genomes for metagenomic binning, comparative biology and taxonomic classification.</title>
        <authorList>
            <person name="Goeker M."/>
        </authorList>
    </citation>
    <scope>NUCLEOTIDE SEQUENCE [LARGE SCALE GENOMIC DNA]</scope>
    <source>
        <strain evidence="2 3">DSM 21667</strain>
    </source>
</reference>
<comment type="caution">
    <text evidence="2">The sequence shown here is derived from an EMBL/GenBank/DDBJ whole genome shotgun (WGS) entry which is preliminary data.</text>
</comment>
<evidence type="ECO:0000313" key="2">
    <source>
        <dbReference type="EMBL" id="TDR36981.1"/>
    </source>
</evidence>
<dbReference type="Proteomes" id="UP000295293">
    <property type="component" value="Unassembled WGS sequence"/>
</dbReference>
<protein>
    <recommendedName>
        <fullName evidence="4">Iron-regulated protein</fullName>
    </recommendedName>
</protein>
<evidence type="ECO:0008006" key="4">
    <source>
        <dbReference type="Google" id="ProtNLM"/>
    </source>
</evidence>